<dbReference type="GO" id="GO:0003725">
    <property type="term" value="F:double-stranded RNA binding"/>
    <property type="evidence" value="ECO:0007669"/>
    <property type="project" value="TreeGrafter"/>
</dbReference>
<feature type="compositionally biased region" description="Polar residues" evidence="2">
    <location>
        <begin position="529"/>
        <end position="540"/>
    </location>
</feature>
<feature type="domain" description="DRBM" evidence="3">
    <location>
        <begin position="360"/>
        <end position="437"/>
    </location>
</feature>
<evidence type="ECO:0000313" key="4">
    <source>
        <dbReference type="EMBL" id="TPP65347.1"/>
    </source>
</evidence>
<feature type="region of interest" description="Disordered" evidence="2">
    <location>
        <begin position="471"/>
        <end position="490"/>
    </location>
</feature>
<dbReference type="InterPro" id="IPR014720">
    <property type="entry name" value="dsRBD_dom"/>
</dbReference>
<dbReference type="GO" id="GO:0098964">
    <property type="term" value="P:anterograde dendritic transport of messenger ribonucleoprotein complex"/>
    <property type="evidence" value="ECO:0007669"/>
    <property type="project" value="TreeGrafter"/>
</dbReference>
<dbReference type="CDD" id="cd00048">
    <property type="entry name" value="DSRM_SF"/>
    <property type="match status" value="1"/>
</dbReference>
<dbReference type="EMBL" id="SUNJ01003318">
    <property type="protein sequence ID" value="TPP65347.1"/>
    <property type="molecule type" value="Genomic_DNA"/>
</dbReference>
<dbReference type="GO" id="GO:0032839">
    <property type="term" value="C:dendrite cytoplasm"/>
    <property type="evidence" value="ECO:0007669"/>
    <property type="project" value="GOC"/>
</dbReference>
<evidence type="ECO:0000256" key="2">
    <source>
        <dbReference type="SAM" id="MobiDB-lite"/>
    </source>
</evidence>
<dbReference type="Proteomes" id="UP000316759">
    <property type="component" value="Unassembled WGS sequence"/>
</dbReference>
<name>A0A504Z432_FASGI</name>
<evidence type="ECO:0000259" key="3">
    <source>
        <dbReference type="PROSITE" id="PS50137"/>
    </source>
</evidence>
<protein>
    <recommendedName>
        <fullName evidence="3">DRBM domain-containing protein</fullName>
    </recommendedName>
</protein>
<dbReference type="GO" id="GO:0007281">
    <property type="term" value="P:germ cell development"/>
    <property type="evidence" value="ECO:0007669"/>
    <property type="project" value="TreeGrafter"/>
</dbReference>
<dbReference type="PROSITE" id="PS50137">
    <property type="entry name" value="DS_RBD"/>
    <property type="match status" value="2"/>
</dbReference>
<dbReference type="AlphaFoldDB" id="A0A504Z432"/>
<dbReference type="PANTHER" id="PTHR46054">
    <property type="entry name" value="MATERNAL EFFECT PROTEIN STAUFEN"/>
    <property type="match status" value="1"/>
</dbReference>
<proteinExistence type="predicted"/>
<sequence>MVILTNEREMSLQHSKTAASLLNERARKFHLKLSWKLTDEFGPSHDRTFCVQLSIVGHSQDKLEIFHCAGKSIRAARQAVASVAIQGSSLLKGPVCDSRKQSKAHQSDVKCLADLVNGVPHPLGPLAELKQIAKIFQFPTNFIRLSSHRSSKENRQIFGDKDQVVLHRIALEFAGRQYVGEGVARSTCEQHAASAALKAFRRALLSIIENTEEKQYTDSHKFVFRPDSAIWKLRVIAKLHGERPVFVIGPALSSIPNDAHPDRDNKRITCACSFKLWGTVHGDGPTLREARERAAQLMLDRLSHGALPIMDNNNAAAPSDRAILEQPSSVNKSVKKINRNQTKHQFACDRADLSYGQEVNPIARLYFVCVARELPAPIFDLTTASKSTGLLSGSNKAAPEFSYQVRLSTGLVKGPTACSKRLARRLAAEAALAHLGLHPPDPPKLHSALRSPLSQIPDCEVVTDTAQADLTSSASVKSADSPPCTEEQGSLNERHVTFSCSRDVLILEENDLVPRRRTHRSIRRNHSTEIQSDTNSSPTKSAFVCDRGRDRCTASSNTSVATTQGFINIGHWADSQEAQTIYRSVNLRRANSYSHVNHFEWDTPIEPSRSSSLHQLITDPRATVTNHGCALELPSNPGLHLLCQLAVFCLLEHASGSKNAESPTTAKRPSSQLISMCQRLQIPCQFTDHQLRTSLLEKGTISDALAQSTMYSTILTIGISLRTSVNQEVCNLNPNKVIVRGSGRTKEAAHDDAVILAFRQLAQLHVPVQTATASTSDAHL</sequence>
<accession>A0A504Z432</accession>
<comment type="caution">
    <text evidence="4">The sequence shown here is derived from an EMBL/GenBank/DDBJ whole genome shotgun (WGS) entry which is preliminary data.</text>
</comment>
<evidence type="ECO:0000313" key="5">
    <source>
        <dbReference type="Proteomes" id="UP000316759"/>
    </source>
</evidence>
<dbReference type="SMART" id="SM00358">
    <property type="entry name" value="DSRM"/>
    <property type="match status" value="3"/>
</dbReference>
<dbReference type="Gene3D" id="3.30.160.20">
    <property type="match status" value="2"/>
</dbReference>
<dbReference type="PANTHER" id="PTHR46054:SF3">
    <property type="entry name" value="MATERNAL EFFECT PROTEIN STAUFEN"/>
    <property type="match status" value="1"/>
</dbReference>
<keyword evidence="1" id="KW-0694">RNA-binding</keyword>
<dbReference type="GO" id="GO:0010494">
    <property type="term" value="C:cytoplasmic stress granule"/>
    <property type="evidence" value="ECO:0007669"/>
    <property type="project" value="TreeGrafter"/>
</dbReference>
<feature type="domain" description="DRBM" evidence="3">
    <location>
        <begin position="17"/>
        <end position="86"/>
    </location>
</feature>
<organism evidence="4 5">
    <name type="scientific">Fasciola gigantica</name>
    <name type="common">Giant liver fluke</name>
    <dbReference type="NCBI Taxonomy" id="46835"/>
    <lineage>
        <taxon>Eukaryota</taxon>
        <taxon>Metazoa</taxon>
        <taxon>Spiralia</taxon>
        <taxon>Lophotrochozoa</taxon>
        <taxon>Platyhelminthes</taxon>
        <taxon>Trematoda</taxon>
        <taxon>Digenea</taxon>
        <taxon>Plagiorchiida</taxon>
        <taxon>Echinostomata</taxon>
        <taxon>Echinostomatoidea</taxon>
        <taxon>Fasciolidae</taxon>
        <taxon>Fasciola</taxon>
    </lineage>
</organism>
<evidence type="ECO:0000256" key="1">
    <source>
        <dbReference type="PROSITE-ProRule" id="PRU00266"/>
    </source>
</evidence>
<dbReference type="GO" id="GO:0035418">
    <property type="term" value="P:protein localization to synapse"/>
    <property type="evidence" value="ECO:0007669"/>
    <property type="project" value="TreeGrafter"/>
</dbReference>
<feature type="region of interest" description="Disordered" evidence="2">
    <location>
        <begin position="518"/>
        <end position="542"/>
    </location>
</feature>
<dbReference type="SUPFAM" id="SSF54768">
    <property type="entry name" value="dsRNA-binding domain-like"/>
    <property type="match status" value="2"/>
</dbReference>
<reference evidence="4 5" key="1">
    <citation type="submission" date="2019-04" db="EMBL/GenBank/DDBJ databases">
        <title>Annotation for the trematode Fasciola gigantica.</title>
        <authorList>
            <person name="Choi Y.-J."/>
        </authorList>
    </citation>
    <scope>NUCLEOTIDE SEQUENCE [LARGE SCALE GENOMIC DNA]</scope>
    <source>
        <strain evidence="4">Uganda_cow_1</strain>
    </source>
</reference>
<dbReference type="InterPro" id="IPR051740">
    <property type="entry name" value="DRBM-containing_protein"/>
</dbReference>
<dbReference type="GO" id="GO:0003729">
    <property type="term" value="F:mRNA binding"/>
    <property type="evidence" value="ECO:0007669"/>
    <property type="project" value="TreeGrafter"/>
</dbReference>
<dbReference type="OrthoDB" id="10037267at2759"/>
<gene>
    <name evidence="4" type="ORF">FGIG_02069</name>
</gene>
<dbReference type="STRING" id="46835.A0A504Z432"/>
<dbReference type="GO" id="GO:0043025">
    <property type="term" value="C:neuronal cell body"/>
    <property type="evidence" value="ECO:0007669"/>
    <property type="project" value="TreeGrafter"/>
</dbReference>
<dbReference type="GO" id="GO:0008298">
    <property type="term" value="P:intracellular mRNA localization"/>
    <property type="evidence" value="ECO:0007669"/>
    <property type="project" value="TreeGrafter"/>
</dbReference>
<keyword evidence="5" id="KW-1185">Reference proteome</keyword>
<dbReference type="GO" id="GO:0005886">
    <property type="term" value="C:plasma membrane"/>
    <property type="evidence" value="ECO:0007669"/>
    <property type="project" value="TreeGrafter"/>
</dbReference>